<dbReference type="AlphaFoldDB" id="A0A1F6D778"/>
<feature type="signal peptide" evidence="2">
    <location>
        <begin position="1"/>
        <end position="23"/>
    </location>
</feature>
<proteinExistence type="predicted"/>
<dbReference type="Gene3D" id="2.40.160.20">
    <property type="match status" value="1"/>
</dbReference>
<evidence type="ECO:0000256" key="1">
    <source>
        <dbReference type="ARBA" id="ARBA00022729"/>
    </source>
</evidence>
<evidence type="ECO:0000313" key="4">
    <source>
        <dbReference type="EMBL" id="OGG57288.1"/>
    </source>
</evidence>
<evidence type="ECO:0000259" key="3">
    <source>
        <dbReference type="Pfam" id="PF13505"/>
    </source>
</evidence>
<reference evidence="4 5" key="1">
    <citation type="journal article" date="2016" name="Nat. Commun.">
        <title>Thousands of microbial genomes shed light on interconnected biogeochemical processes in an aquifer system.</title>
        <authorList>
            <person name="Anantharaman K."/>
            <person name="Brown C.T."/>
            <person name="Hug L.A."/>
            <person name="Sharon I."/>
            <person name="Castelle C.J."/>
            <person name="Probst A.J."/>
            <person name="Thomas B.C."/>
            <person name="Singh A."/>
            <person name="Wilkins M.J."/>
            <person name="Karaoz U."/>
            <person name="Brodie E.L."/>
            <person name="Williams K.H."/>
            <person name="Hubbard S.S."/>
            <person name="Banfield J.F."/>
        </authorList>
    </citation>
    <scope>NUCLEOTIDE SEQUENCE [LARGE SCALE GENOMIC DNA]</scope>
    <source>
        <strain evidence="5">RIFCSPLOWO2_12_FULL_64_10</strain>
    </source>
</reference>
<evidence type="ECO:0000256" key="2">
    <source>
        <dbReference type="SAM" id="SignalP"/>
    </source>
</evidence>
<dbReference type="InterPro" id="IPR027385">
    <property type="entry name" value="Beta-barrel_OMP"/>
</dbReference>
<protein>
    <recommendedName>
        <fullName evidence="3">Outer membrane protein beta-barrel domain-containing protein</fullName>
    </recommendedName>
</protein>
<dbReference type="SUPFAM" id="SSF56925">
    <property type="entry name" value="OMPA-like"/>
    <property type="match status" value="1"/>
</dbReference>
<feature type="domain" description="Outer membrane protein beta-barrel" evidence="3">
    <location>
        <begin position="12"/>
        <end position="197"/>
    </location>
</feature>
<accession>A0A1F6D778</accession>
<organism evidence="4 5">
    <name type="scientific">Handelsmanbacteria sp. (strain RIFCSPLOWO2_12_FULL_64_10)</name>
    <dbReference type="NCBI Taxonomy" id="1817868"/>
    <lineage>
        <taxon>Bacteria</taxon>
        <taxon>Candidatus Handelsmaniibacteriota</taxon>
    </lineage>
</organism>
<dbReference type="Pfam" id="PF13505">
    <property type="entry name" value="OMP_b-brl"/>
    <property type="match status" value="1"/>
</dbReference>
<sequence length="230" mass="25735">MKVWRIVWLIGFALALMASSSEAMKVKRSGIGVFGSLNVPVAKFKSWYSASPKMGVSYNYAASSRIITEVEYHYAKMQGGDLKDRTFVWAVDKQAHNSPEVTQKMTFNSLAANALFHYGSLEERRARPYLMGGIGYYGYSNRVSGLIFPGQSGTKFDPTVKLNPFKDEGAAMTFAMGAGVSIPASDRLLLDVRARYNFILGELRPLEEWGILKTFPIMALDFVVGFKYFW</sequence>
<dbReference type="Proteomes" id="UP000178606">
    <property type="component" value="Unassembled WGS sequence"/>
</dbReference>
<keyword evidence="1 2" id="KW-0732">Signal</keyword>
<name>A0A1F6D778_HANXR</name>
<evidence type="ECO:0000313" key="5">
    <source>
        <dbReference type="Proteomes" id="UP000178606"/>
    </source>
</evidence>
<dbReference type="InterPro" id="IPR011250">
    <property type="entry name" value="OMP/PagP_B-barrel"/>
</dbReference>
<gene>
    <name evidence="4" type="ORF">A3F84_02200</name>
</gene>
<comment type="caution">
    <text evidence="4">The sequence shown here is derived from an EMBL/GenBank/DDBJ whole genome shotgun (WGS) entry which is preliminary data.</text>
</comment>
<dbReference type="EMBL" id="MFKF01000002">
    <property type="protein sequence ID" value="OGG57288.1"/>
    <property type="molecule type" value="Genomic_DNA"/>
</dbReference>
<feature type="chain" id="PRO_5009523699" description="Outer membrane protein beta-barrel domain-containing protein" evidence="2">
    <location>
        <begin position="24"/>
        <end position="230"/>
    </location>
</feature>